<dbReference type="GeneID" id="41716522"/>
<dbReference type="OrthoDB" id="34339at2157"/>
<evidence type="ECO:0000313" key="2">
    <source>
        <dbReference type="Proteomes" id="UP000322983"/>
    </source>
</evidence>
<proteinExistence type="predicted"/>
<accession>A0A510DZ21</accession>
<gene>
    <name evidence="1" type="ORF">IC006_2829</name>
</gene>
<dbReference type="AlphaFoldDB" id="A0A510DZ21"/>
<protein>
    <submittedName>
        <fullName evidence="1">Uncharacterized protein</fullName>
    </submittedName>
</protein>
<dbReference type="RefSeq" id="WP_054845314.1">
    <property type="nucleotide sequence ID" value="NZ_AP018929.1"/>
</dbReference>
<sequence length="270" mass="30846">MKIEVNYQGKTYTLDTEEKVTVIQTGISRRAIARTFYYLFKATYSLPRLYGRLDPKDPLGSWKTKMQEVFSKLLSEELENSRFDFNFSFKISTDTLTLLGKVAGSDVNIKVEVEKQPELKVGDVSGPVVVDSFFMSSIKKMKPYFIPSCRVGLFSAFNRFTILQFESPTGIPRTLGLIADFINSMVLEPGYTETVMERQIKVEGNELLCEEMPVYNCEPEVLNRFILNFFVKRNELNSISFIEDPEMYAEDADKIILSFKGNVVVSKGEN</sequence>
<dbReference type="EMBL" id="AP018929">
    <property type="protein sequence ID" value="BBG25493.1"/>
    <property type="molecule type" value="Genomic_DNA"/>
</dbReference>
<keyword evidence="2" id="KW-1185">Reference proteome</keyword>
<reference evidence="1 2" key="1">
    <citation type="journal article" date="2020" name="Int. J. Syst. Evol. Microbiol.">
        <title>Sulfuracidifex tepidarius gen. nov., sp. nov. and transfer of Sulfolobus metallicus Huber and Stetter 1992 to the genus Sulfuracidifex as Sulfuracidifex metallicus comb. nov.</title>
        <authorList>
            <person name="Itoh T."/>
            <person name="Miura T."/>
            <person name="Sakai H.D."/>
            <person name="Kato S."/>
            <person name="Ohkuma M."/>
            <person name="Takashina T."/>
        </authorList>
    </citation>
    <scope>NUCLEOTIDE SEQUENCE [LARGE SCALE GENOMIC DNA]</scope>
    <source>
        <strain evidence="1 2">IC-006</strain>
    </source>
</reference>
<evidence type="ECO:0000313" key="1">
    <source>
        <dbReference type="EMBL" id="BBG25493.1"/>
    </source>
</evidence>
<dbReference type="KEGG" id="step:IC006_2829"/>
<organism evidence="1 2">
    <name type="scientific">Sulfuracidifex tepidarius</name>
    <dbReference type="NCBI Taxonomy" id="1294262"/>
    <lineage>
        <taxon>Archaea</taxon>
        <taxon>Thermoproteota</taxon>
        <taxon>Thermoprotei</taxon>
        <taxon>Sulfolobales</taxon>
        <taxon>Sulfolobaceae</taxon>
        <taxon>Sulfuracidifex</taxon>
    </lineage>
</organism>
<dbReference type="Proteomes" id="UP000322983">
    <property type="component" value="Chromosome"/>
</dbReference>
<name>A0A510DZ21_9CREN</name>